<feature type="region of interest" description="Disordered" evidence="3">
    <location>
        <begin position="186"/>
        <end position="208"/>
    </location>
</feature>
<evidence type="ECO:0000256" key="1">
    <source>
        <dbReference type="ARBA" id="ARBA00009013"/>
    </source>
</evidence>
<dbReference type="Proteomes" id="UP000609879">
    <property type="component" value="Unassembled WGS sequence"/>
</dbReference>
<reference evidence="5 6" key="1">
    <citation type="submission" date="2021-01" db="EMBL/GenBank/DDBJ databases">
        <title>Whole genome shotgun sequence of Actinoplanes deccanensis NBRC 13994.</title>
        <authorList>
            <person name="Komaki H."/>
            <person name="Tamura T."/>
        </authorList>
    </citation>
    <scope>NUCLEOTIDE SEQUENCE [LARGE SCALE GENOMIC DNA]</scope>
    <source>
        <strain evidence="5 6">NBRC 13994</strain>
    </source>
</reference>
<evidence type="ECO:0000313" key="5">
    <source>
        <dbReference type="EMBL" id="GID75386.1"/>
    </source>
</evidence>
<dbReference type="RefSeq" id="WP_203765669.1">
    <property type="nucleotide sequence ID" value="NZ_BAAABO010000019.1"/>
</dbReference>
<dbReference type="InterPro" id="IPR003658">
    <property type="entry name" value="Anti-sigma_ant"/>
</dbReference>
<dbReference type="Gene3D" id="3.30.750.24">
    <property type="entry name" value="STAS domain"/>
    <property type="match status" value="1"/>
</dbReference>
<feature type="domain" description="STAS" evidence="4">
    <location>
        <begin position="16"/>
        <end position="111"/>
    </location>
</feature>
<dbReference type="CDD" id="cd07043">
    <property type="entry name" value="STAS_anti-anti-sigma_factors"/>
    <property type="match status" value="1"/>
</dbReference>
<gene>
    <name evidence="5" type="ORF">Ade02nite_40270</name>
</gene>
<name>A0ABQ3Y5W5_9ACTN</name>
<dbReference type="EMBL" id="BOMI01000077">
    <property type="protein sequence ID" value="GID75386.1"/>
    <property type="molecule type" value="Genomic_DNA"/>
</dbReference>
<dbReference type="PROSITE" id="PS50801">
    <property type="entry name" value="STAS"/>
    <property type="match status" value="1"/>
</dbReference>
<organism evidence="5 6">
    <name type="scientific">Paractinoplanes deccanensis</name>
    <dbReference type="NCBI Taxonomy" id="113561"/>
    <lineage>
        <taxon>Bacteria</taxon>
        <taxon>Bacillati</taxon>
        <taxon>Actinomycetota</taxon>
        <taxon>Actinomycetes</taxon>
        <taxon>Micromonosporales</taxon>
        <taxon>Micromonosporaceae</taxon>
        <taxon>Paractinoplanes</taxon>
    </lineage>
</organism>
<dbReference type="NCBIfam" id="TIGR00377">
    <property type="entry name" value="ant_ant_sig"/>
    <property type="match status" value="1"/>
</dbReference>
<dbReference type="InterPro" id="IPR036513">
    <property type="entry name" value="STAS_dom_sf"/>
</dbReference>
<comment type="similarity">
    <text evidence="1 2">Belongs to the anti-sigma-factor antagonist family.</text>
</comment>
<evidence type="ECO:0000256" key="3">
    <source>
        <dbReference type="SAM" id="MobiDB-lite"/>
    </source>
</evidence>
<evidence type="ECO:0000256" key="2">
    <source>
        <dbReference type="RuleBase" id="RU003749"/>
    </source>
</evidence>
<dbReference type="InterPro" id="IPR002645">
    <property type="entry name" value="STAS_dom"/>
</dbReference>
<evidence type="ECO:0000259" key="4">
    <source>
        <dbReference type="PROSITE" id="PS50801"/>
    </source>
</evidence>
<dbReference type="PANTHER" id="PTHR33495:SF2">
    <property type="entry name" value="ANTI-SIGMA FACTOR ANTAGONIST TM_1081-RELATED"/>
    <property type="match status" value="1"/>
</dbReference>
<proteinExistence type="inferred from homology"/>
<protein>
    <recommendedName>
        <fullName evidence="2">Anti-sigma factor antagonist</fullName>
    </recommendedName>
</protein>
<dbReference type="Pfam" id="PF01740">
    <property type="entry name" value="STAS"/>
    <property type="match status" value="1"/>
</dbReference>
<accession>A0ABQ3Y5W5</accession>
<evidence type="ECO:0000313" key="6">
    <source>
        <dbReference type="Proteomes" id="UP000609879"/>
    </source>
</evidence>
<dbReference type="PANTHER" id="PTHR33495">
    <property type="entry name" value="ANTI-SIGMA FACTOR ANTAGONIST TM_1081-RELATED-RELATED"/>
    <property type="match status" value="1"/>
</dbReference>
<dbReference type="SUPFAM" id="SSF52091">
    <property type="entry name" value="SpoIIaa-like"/>
    <property type="match status" value="1"/>
</dbReference>
<keyword evidence="6" id="KW-1185">Reference proteome</keyword>
<comment type="caution">
    <text evidence="5">The sequence shown here is derived from an EMBL/GenBank/DDBJ whole genome shotgun (WGS) entry which is preliminary data.</text>
</comment>
<sequence length="208" mass="22046">MTRQYGFDVPAEDLRIHTAVPDGAGQARLHVRGELDCGTAHQLSVALTEALAVPGTGEVEIDLRAITFLDAAGARCLLTCRQAADHAGVRMRLCNPAPEVMRVLAAVGLLDCFTFSGAVPDHSAPLGGPAARSLSTGYSSGEFKDLLTRSERVRRQAQETRARARETVARSQTICQRGFSAGQIPEDGTRSHRWAASAGDRGAGPLVA</sequence>